<gene>
    <name evidence="2" type="ORF">QE152_g30046</name>
</gene>
<accession>A0AAW1JG29</accession>
<evidence type="ECO:0000256" key="1">
    <source>
        <dbReference type="SAM" id="Coils"/>
    </source>
</evidence>
<name>A0AAW1JG29_POPJA</name>
<sequence length="326" mass="38791">MKFKNKNMDSNFQTAVGILKENVSMEHDRNINIIQLELNQRKFEVELVTKRKQVIQLREEVDTQNQVNHVLRKSITNASARIESLESELKLLRKNTDDNENDLKARLAMNNKFQREVLEKENASLKELLQKSEMDRRKLQRQIEDLNSQQSIHSRNIRDLLEQDQNIRNAIEKYAKLFDQMDKEKERMSELYSKLGEYHKHNVQIELMNEKCKLYISKNKQLEEECASVRAKLTMLEELIKNYSLPKFDEPSEIQKYYMEKAEDLDRHLKSERELVFKQQERINKERESNVFLCNTIADLERKVVDLERKLASVKMSNGNPTEINC</sequence>
<protein>
    <submittedName>
        <fullName evidence="2">Uncharacterized protein</fullName>
    </submittedName>
</protein>
<keyword evidence="3" id="KW-1185">Reference proteome</keyword>
<comment type="caution">
    <text evidence="2">The sequence shown here is derived from an EMBL/GenBank/DDBJ whole genome shotgun (WGS) entry which is preliminary data.</text>
</comment>
<organism evidence="2 3">
    <name type="scientific">Popillia japonica</name>
    <name type="common">Japanese beetle</name>
    <dbReference type="NCBI Taxonomy" id="7064"/>
    <lineage>
        <taxon>Eukaryota</taxon>
        <taxon>Metazoa</taxon>
        <taxon>Ecdysozoa</taxon>
        <taxon>Arthropoda</taxon>
        <taxon>Hexapoda</taxon>
        <taxon>Insecta</taxon>
        <taxon>Pterygota</taxon>
        <taxon>Neoptera</taxon>
        <taxon>Endopterygota</taxon>
        <taxon>Coleoptera</taxon>
        <taxon>Polyphaga</taxon>
        <taxon>Scarabaeiformia</taxon>
        <taxon>Scarabaeidae</taxon>
        <taxon>Rutelinae</taxon>
        <taxon>Popillia</taxon>
    </lineage>
</organism>
<proteinExistence type="predicted"/>
<dbReference type="EMBL" id="JASPKY010000395">
    <property type="protein sequence ID" value="KAK9702320.1"/>
    <property type="molecule type" value="Genomic_DNA"/>
</dbReference>
<dbReference type="AlphaFoldDB" id="A0AAW1JG29"/>
<keyword evidence="1" id="KW-0175">Coiled coil</keyword>
<dbReference type="Proteomes" id="UP001458880">
    <property type="component" value="Unassembled WGS sequence"/>
</dbReference>
<reference evidence="2 3" key="1">
    <citation type="journal article" date="2024" name="BMC Genomics">
        <title>De novo assembly and annotation of Popillia japonica's genome with initial clues to its potential as an invasive pest.</title>
        <authorList>
            <person name="Cucini C."/>
            <person name="Boschi S."/>
            <person name="Funari R."/>
            <person name="Cardaioli E."/>
            <person name="Iannotti N."/>
            <person name="Marturano G."/>
            <person name="Paoli F."/>
            <person name="Bruttini M."/>
            <person name="Carapelli A."/>
            <person name="Frati F."/>
            <person name="Nardi F."/>
        </authorList>
    </citation>
    <scope>NUCLEOTIDE SEQUENCE [LARGE SCALE GENOMIC DNA]</scope>
    <source>
        <strain evidence="2">DMR45628</strain>
    </source>
</reference>
<evidence type="ECO:0000313" key="3">
    <source>
        <dbReference type="Proteomes" id="UP001458880"/>
    </source>
</evidence>
<evidence type="ECO:0000313" key="2">
    <source>
        <dbReference type="EMBL" id="KAK9702320.1"/>
    </source>
</evidence>
<feature type="coiled-coil region" evidence="1">
    <location>
        <begin position="290"/>
        <end position="317"/>
    </location>
</feature>
<feature type="coiled-coil region" evidence="1">
    <location>
        <begin position="68"/>
        <end position="239"/>
    </location>
</feature>